<reference evidence="1 2" key="1">
    <citation type="submission" date="2019-08" db="EMBL/GenBank/DDBJ databases">
        <title>The draft genome of Lelliottia nimipressuralis strain CICC 24156.</title>
        <authorList>
            <person name="Wu W."/>
            <person name="Feng Y."/>
            <person name="Zong Z."/>
        </authorList>
    </citation>
    <scope>NUCLEOTIDE SEQUENCE [LARGE SCALE GENOMIC DNA]</scope>
    <source>
        <strain evidence="1 2">CICC 24156</strain>
    </source>
</reference>
<proteinExistence type="predicted"/>
<dbReference type="Proteomes" id="UP000323910">
    <property type="component" value="Unassembled WGS sequence"/>
</dbReference>
<dbReference type="InterPro" id="IPR014859">
    <property type="entry name" value="Phage_TAC_4"/>
</dbReference>
<name>A0ABY3P6E3_9ENTR</name>
<dbReference type="EMBL" id="VTFR01000002">
    <property type="protein sequence ID" value="TYT35007.1"/>
    <property type="molecule type" value="Genomic_DNA"/>
</dbReference>
<dbReference type="RefSeq" id="WP_129036216.1">
    <property type="nucleotide sequence ID" value="NZ_SDDX01000028.1"/>
</dbReference>
<keyword evidence="2" id="KW-1185">Reference proteome</keyword>
<comment type="caution">
    <text evidence="1">The sequence shown here is derived from an EMBL/GenBank/DDBJ whole genome shotgun (WGS) entry which is preliminary data.</text>
</comment>
<evidence type="ECO:0008006" key="3">
    <source>
        <dbReference type="Google" id="ProtNLM"/>
    </source>
</evidence>
<organism evidence="1 2">
    <name type="scientific">Lelliottia nimipressuralis</name>
    <dbReference type="NCBI Taxonomy" id="69220"/>
    <lineage>
        <taxon>Bacteria</taxon>
        <taxon>Pseudomonadati</taxon>
        <taxon>Pseudomonadota</taxon>
        <taxon>Gammaproteobacteria</taxon>
        <taxon>Enterobacterales</taxon>
        <taxon>Enterobacteriaceae</taxon>
        <taxon>Lelliottia</taxon>
    </lineage>
</organism>
<dbReference type="Pfam" id="PF08748">
    <property type="entry name" value="Phage_TAC_4"/>
    <property type="match status" value="1"/>
</dbReference>
<evidence type="ECO:0000313" key="2">
    <source>
        <dbReference type="Proteomes" id="UP000323910"/>
    </source>
</evidence>
<evidence type="ECO:0000313" key="1">
    <source>
        <dbReference type="EMBL" id="TYT35007.1"/>
    </source>
</evidence>
<sequence length="103" mass="11634">MATKFELQPKPTFKANVEIPRAGEEAGVLTFTFRHKSADQIKEMEKREGATAVDFLSEIIEGWALPEPYTRENLTVLLDNYLGAAGAITEKYYAELMGHREKN</sequence>
<gene>
    <name evidence="1" type="ORF">FZO59_05095</name>
</gene>
<protein>
    <recommendedName>
        <fullName evidence="3">Phage protein</fullName>
    </recommendedName>
</protein>
<accession>A0ABY3P6E3</accession>